<sequence>MGAIGWIWAWLMLLGGVRAHLGNALPDMLVWAMLLSGLLALPLLWNRPDGPLAAIAPSGAVRGAIALLLLLAAGISRPDAVMGLLPA</sequence>
<dbReference type="RefSeq" id="WP_079648075.1">
    <property type="nucleotide sequence ID" value="NZ_FUYM01000004.1"/>
</dbReference>
<keyword evidence="1" id="KW-0812">Transmembrane</keyword>
<accession>A0A1T5CMD8</accession>
<dbReference type="Proteomes" id="UP000189818">
    <property type="component" value="Unassembled WGS sequence"/>
</dbReference>
<evidence type="ECO:0000313" key="2">
    <source>
        <dbReference type="EMBL" id="SKB60665.1"/>
    </source>
</evidence>
<protein>
    <submittedName>
        <fullName evidence="2">Uncharacterized protein</fullName>
    </submittedName>
</protein>
<evidence type="ECO:0000256" key="1">
    <source>
        <dbReference type="SAM" id="Phobius"/>
    </source>
</evidence>
<dbReference type="AlphaFoldDB" id="A0A1T5CMD8"/>
<feature type="transmembrane region" description="Helical" evidence="1">
    <location>
        <begin position="52"/>
        <end position="75"/>
    </location>
</feature>
<dbReference type="STRING" id="439228.SAMN06295920_104166"/>
<dbReference type="EMBL" id="FUYM01000004">
    <property type="protein sequence ID" value="SKB60665.1"/>
    <property type="molecule type" value="Genomic_DNA"/>
</dbReference>
<name>A0A1T5CMD8_9SPHN</name>
<reference evidence="3" key="1">
    <citation type="submission" date="2017-02" db="EMBL/GenBank/DDBJ databases">
        <authorList>
            <person name="Varghese N."/>
            <person name="Submissions S."/>
        </authorList>
    </citation>
    <scope>NUCLEOTIDE SEQUENCE [LARGE SCALE GENOMIC DNA]</scope>
    <source>
        <strain evidence="3">UM2</strain>
    </source>
</reference>
<proteinExistence type="predicted"/>
<keyword evidence="1" id="KW-1133">Transmembrane helix</keyword>
<organism evidence="2 3">
    <name type="scientific">Rhizorhabdus histidinilytica</name>
    <dbReference type="NCBI Taxonomy" id="439228"/>
    <lineage>
        <taxon>Bacteria</taxon>
        <taxon>Pseudomonadati</taxon>
        <taxon>Pseudomonadota</taxon>
        <taxon>Alphaproteobacteria</taxon>
        <taxon>Sphingomonadales</taxon>
        <taxon>Sphingomonadaceae</taxon>
        <taxon>Rhizorhabdus</taxon>
    </lineage>
</organism>
<feature type="transmembrane region" description="Helical" evidence="1">
    <location>
        <begin position="29"/>
        <end position="45"/>
    </location>
</feature>
<keyword evidence="1" id="KW-0472">Membrane</keyword>
<gene>
    <name evidence="2" type="ORF">SAMN06295920_104166</name>
</gene>
<evidence type="ECO:0000313" key="3">
    <source>
        <dbReference type="Proteomes" id="UP000189818"/>
    </source>
</evidence>
<keyword evidence="3" id="KW-1185">Reference proteome</keyword>